<accession>A0A380JF90</accession>
<dbReference type="PROSITE" id="PS50943">
    <property type="entry name" value="HTH_CROC1"/>
    <property type="match status" value="1"/>
</dbReference>
<name>A0A380JF90_STRDO</name>
<gene>
    <name evidence="2" type="ORF">NCTC11391_01392</name>
</gene>
<dbReference type="SUPFAM" id="SSF47413">
    <property type="entry name" value="lambda repressor-like DNA-binding domains"/>
    <property type="match status" value="1"/>
</dbReference>
<dbReference type="Gene3D" id="1.10.260.40">
    <property type="entry name" value="lambda repressor-like DNA-binding domains"/>
    <property type="match status" value="1"/>
</dbReference>
<evidence type="ECO:0000313" key="3">
    <source>
        <dbReference type="Proteomes" id="UP000254082"/>
    </source>
</evidence>
<dbReference type="InterPro" id="IPR010982">
    <property type="entry name" value="Lambda_DNA-bd_dom_sf"/>
</dbReference>
<dbReference type="GO" id="GO:0003677">
    <property type="term" value="F:DNA binding"/>
    <property type="evidence" value="ECO:0007669"/>
    <property type="project" value="InterPro"/>
</dbReference>
<evidence type="ECO:0000259" key="1">
    <source>
        <dbReference type="PROSITE" id="PS50943"/>
    </source>
</evidence>
<dbReference type="InterPro" id="IPR001387">
    <property type="entry name" value="Cro/C1-type_HTH"/>
</dbReference>
<sequence>MENNSALGHDWTSVQKELFSKEEIKESQIRASIIVELIRARKEKGITQKQLEEMSGVSQPVIARMETGKTSPQIDTVLKVLACLGKNLSVVPLDNQGEGPV</sequence>
<dbReference type="EMBL" id="UHFA01000002">
    <property type="protein sequence ID" value="SUN36345.1"/>
    <property type="molecule type" value="Genomic_DNA"/>
</dbReference>
<keyword evidence="3" id="KW-1185">Reference proteome</keyword>
<organism evidence="2 3">
    <name type="scientific">Streptococcus downei MFe28</name>
    <dbReference type="NCBI Taxonomy" id="764290"/>
    <lineage>
        <taxon>Bacteria</taxon>
        <taxon>Bacillati</taxon>
        <taxon>Bacillota</taxon>
        <taxon>Bacilli</taxon>
        <taxon>Lactobacillales</taxon>
        <taxon>Streptococcaceae</taxon>
        <taxon>Streptococcus</taxon>
    </lineage>
</organism>
<dbReference type="Proteomes" id="UP000254082">
    <property type="component" value="Unassembled WGS sequence"/>
</dbReference>
<dbReference type="CDD" id="cd00093">
    <property type="entry name" value="HTH_XRE"/>
    <property type="match status" value="1"/>
</dbReference>
<dbReference type="Pfam" id="PF01381">
    <property type="entry name" value="HTH_3"/>
    <property type="match status" value="1"/>
</dbReference>
<reference evidence="2 3" key="1">
    <citation type="submission" date="2018-06" db="EMBL/GenBank/DDBJ databases">
        <authorList>
            <consortium name="Pathogen Informatics"/>
            <person name="Doyle S."/>
        </authorList>
    </citation>
    <scope>NUCLEOTIDE SEQUENCE [LARGE SCALE GENOMIC DNA]</scope>
    <source>
        <strain evidence="3">NCTC 11391</strain>
    </source>
</reference>
<dbReference type="OrthoDB" id="2235548at2"/>
<dbReference type="AlphaFoldDB" id="A0A380JF90"/>
<dbReference type="SMART" id="SM00530">
    <property type="entry name" value="HTH_XRE"/>
    <property type="match status" value="1"/>
</dbReference>
<evidence type="ECO:0000313" key="2">
    <source>
        <dbReference type="EMBL" id="SUN36345.1"/>
    </source>
</evidence>
<proteinExistence type="predicted"/>
<dbReference type="RefSeq" id="WP_002998420.1">
    <property type="nucleotide sequence ID" value="NZ_UHFA01000002.1"/>
</dbReference>
<protein>
    <submittedName>
        <fullName evidence="2">Toxin-antitoxin system, antitoxin component, Xre family</fullName>
    </submittedName>
</protein>
<feature type="domain" description="HTH cro/C1-type" evidence="1">
    <location>
        <begin position="37"/>
        <end position="91"/>
    </location>
</feature>